<reference evidence="3" key="1">
    <citation type="submission" date="2022-10" db="EMBL/GenBank/DDBJ databases">
        <title>The WGS of Solirubrobacter ginsenosidimutans DSM 21036.</title>
        <authorList>
            <person name="Jiang Z."/>
        </authorList>
    </citation>
    <scope>NUCLEOTIDE SEQUENCE</scope>
    <source>
        <strain evidence="3">DSM 21036</strain>
    </source>
</reference>
<evidence type="ECO:0000256" key="1">
    <source>
        <dbReference type="SAM" id="SignalP"/>
    </source>
</evidence>
<sequence>MIVLLTALVGVAGPATGVAVADSVTTNFEPFGFSPGSVNGQDGWTSAKPGDIPALPFGYDQAVVVNSGAPPAFGTQSLRHSNAYNEPTGEFFYQTYSKRTAAAAGESEANTEYTAQFSFISKTPTARQPGLNMTISPDSGSGGRMSYVGLRDTADGIQATVYDTPEEDGDFVAYGAGVLDRSVPHTIKFWIKLKPGSDNDLVRIYIDGRDLGQCFTTWENFYRTVPEPVPAINSLQFRSSGGEVPSLVGGGYLFDNVTTTTSNGAGPPGCDTPVEKDADTATATAGSRVSYNISVRNRGQLAARNLRVCDLVPRHTTFAHSDRTLTRRGRARCLSIARLAPSKSTSFNVVLTVNADADPGRLTNIVDIITPGVEAPGEPATPATDLIDLPAAPGAPPAERGAILPVVARAKAVVRILRRQAVPRRAEPCRAARTSRSRETRRC</sequence>
<dbReference type="InterPro" id="IPR047589">
    <property type="entry name" value="DUF11_rpt"/>
</dbReference>
<accession>A0A9X3MX89</accession>
<name>A0A9X3MX89_9ACTN</name>
<feature type="domain" description="DUF11" evidence="2">
    <location>
        <begin position="273"/>
        <end position="368"/>
    </location>
</feature>
<dbReference type="EMBL" id="JAPDOD010000023">
    <property type="protein sequence ID" value="MDA0163271.1"/>
    <property type="molecule type" value="Genomic_DNA"/>
</dbReference>
<evidence type="ECO:0000313" key="3">
    <source>
        <dbReference type="EMBL" id="MDA0163271.1"/>
    </source>
</evidence>
<dbReference type="Proteomes" id="UP001149140">
    <property type="component" value="Unassembled WGS sequence"/>
</dbReference>
<dbReference type="Pfam" id="PF01345">
    <property type="entry name" value="DUF11"/>
    <property type="match status" value="1"/>
</dbReference>
<proteinExistence type="predicted"/>
<feature type="signal peptide" evidence="1">
    <location>
        <begin position="1"/>
        <end position="21"/>
    </location>
</feature>
<evidence type="ECO:0000259" key="2">
    <source>
        <dbReference type="Pfam" id="PF01345"/>
    </source>
</evidence>
<organism evidence="3 4">
    <name type="scientific">Solirubrobacter ginsenosidimutans</name>
    <dbReference type="NCBI Taxonomy" id="490573"/>
    <lineage>
        <taxon>Bacteria</taxon>
        <taxon>Bacillati</taxon>
        <taxon>Actinomycetota</taxon>
        <taxon>Thermoleophilia</taxon>
        <taxon>Solirubrobacterales</taxon>
        <taxon>Solirubrobacteraceae</taxon>
        <taxon>Solirubrobacter</taxon>
    </lineage>
</organism>
<protein>
    <submittedName>
        <fullName evidence="3">DUF11 domain-containing protein</fullName>
    </submittedName>
</protein>
<keyword evidence="4" id="KW-1185">Reference proteome</keyword>
<dbReference type="InterPro" id="IPR001434">
    <property type="entry name" value="OmcB-like_DUF11"/>
</dbReference>
<comment type="caution">
    <text evidence="3">The sequence shown here is derived from an EMBL/GenBank/DDBJ whole genome shotgun (WGS) entry which is preliminary data.</text>
</comment>
<dbReference type="NCBIfam" id="TIGR01451">
    <property type="entry name" value="B_ant_repeat"/>
    <property type="match status" value="1"/>
</dbReference>
<feature type="chain" id="PRO_5040860672" evidence="1">
    <location>
        <begin position="22"/>
        <end position="443"/>
    </location>
</feature>
<gene>
    <name evidence="3" type="ORF">OM076_23555</name>
</gene>
<evidence type="ECO:0000313" key="4">
    <source>
        <dbReference type="Proteomes" id="UP001149140"/>
    </source>
</evidence>
<keyword evidence="1" id="KW-0732">Signal</keyword>
<dbReference type="RefSeq" id="WP_270042515.1">
    <property type="nucleotide sequence ID" value="NZ_JAPDOD010000023.1"/>
</dbReference>
<dbReference type="AlphaFoldDB" id="A0A9X3MX89"/>